<dbReference type="Gene3D" id="3.40.50.720">
    <property type="entry name" value="NAD(P)-binding Rossmann-like Domain"/>
    <property type="match status" value="1"/>
</dbReference>
<dbReference type="InterPro" id="IPR000683">
    <property type="entry name" value="Gfo/Idh/MocA-like_OxRdtase_N"/>
</dbReference>
<dbReference type="Gene3D" id="3.30.360.10">
    <property type="entry name" value="Dihydrodipicolinate Reductase, domain 2"/>
    <property type="match status" value="1"/>
</dbReference>
<dbReference type="InterPro" id="IPR004104">
    <property type="entry name" value="Gfo/Idh/MocA-like_OxRdtase_C"/>
</dbReference>
<dbReference type="RefSeq" id="WP_227310249.1">
    <property type="nucleotide sequence ID" value="NZ_JAESVA010000014.1"/>
</dbReference>
<dbReference type="InterPro" id="IPR036291">
    <property type="entry name" value="NAD(P)-bd_dom_sf"/>
</dbReference>
<dbReference type="Proteomes" id="UP000721844">
    <property type="component" value="Unassembled WGS sequence"/>
</dbReference>
<sequence>MTETSERRLRIGLVGCGVIAQVMHLPFLAELSDRFVIAAVCDVSADLAAACAARYQVAHSATDWRKLLDLPLDAIMVLTPGSHAPIAIAAAEAGKHVFIEKPLAFSVAEAEAVLATAARTGVTMMLGYNKRYDPAFEALQASLAETQDVRLVRVTTFESPFEPYIAHLPMLRGQPLAPELLARLRQDNAERLEQAVGGDAEGQRLYHAILLDSMVHELNALRALLGPPDRVDYADLGRHGATIILRFGETRAVLTWIDLPGIARYGMEFAFFAPDRRLTLSFPSPYLRNAAAELTEETGIAGSVQSQATQRILSHEASFKAELVHFHDCVTQGAKARTPVTEGLQDISLCAAILESHRSRRPVILSDDAGDRT</sequence>
<proteinExistence type="predicted"/>
<name>A0A964E6L6_9PROT</name>
<dbReference type="InterPro" id="IPR051317">
    <property type="entry name" value="Gfo/Idh/MocA_oxidoreduct"/>
</dbReference>
<dbReference type="SUPFAM" id="SSF51735">
    <property type="entry name" value="NAD(P)-binding Rossmann-fold domains"/>
    <property type="match status" value="1"/>
</dbReference>
<feature type="domain" description="Gfo/Idh/MocA-like oxidoreductase N-terminal" evidence="1">
    <location>
        <begin position="9"/>
        <end position="128"/>
    </location>
</feature>
<evidence type="ECO:0000313" key="4">
    <source>
        <dbReference type="Proteomes" id="UP000721844"/>
    </source>
</evidence>
<evidence type="ECO:0000259" key="2">
    <source>
        <dbReference type="Pfam" id="PF02894"/>
    </source>
</evidence>
<organism evidence="3 4">
    <name type="scientific">Acidisoma cellulosilyticum</name>
    <dbReference type="NCBI Taxonomy" id="2802395"/>
    <lineage>
        <taxon>Bacteria</taxon>
        <taxon>Pseudomonadati</taxon>
        <taxon>Pseudomonadota</taxon>
        <taxon>Alphaproteobacteria</taxon>
        <taxon>Acetobacterales</taxon>
        <taxon>Acidocellaceae</taxon>
        <taxon>Acidisoma</taxon>
    </lineage>
</organism>
<keyword evidence="4" id="KW-1185">Reference proteome</keyword>
<reference evidence="3 4" key="1">
    <citation type="journal article" date="2021" name="Microorganisms">
        <title>Acidisoma silvae sp. nov. and Acidisomacellulosilytica sp. nov., Two Acidophilic Bacteria Isolated from Decaying Wood, Hydrolyzing Cellulose and Producing Poly-3-hydroxybutyrate.</title>
        <authorList>
            <person name="Mieszkin S."/>
            <person name="Pouder E."/>
            <person name="Uroz S."/>
            <person name="Simon-Colin C."/>
            <person name="Alain K."/>
        </authorList>
    </citation>
    <scope>NUCLEOTIDE SEQUENCE [LARGE SCALE GENOMIC DNA]</scope>
    <source>
        <strain evidence="3 4">HW T5.17</strain>
    </source>
</reference>
<evidence type="ECO:0000313" key="3">
    <source>
        <dbReference type="EMBL" id="MCB8883592.1"/>
    </source>
</evidence>
<dbReference type="Pfam" id="PF02894">
    <property type="entry name" value="GFO_IDH_MocA_C"/>
    <property type="match status" value="1"/>
</dbReference>
<dbReference type="PANTHER" id="PTHR43708">
    <property type="entry name" value="CONSERVED EXPRESSED OXIDOREDUCTASE (EUROFUNG)"/>
    <property type="match status" value="1"/>
</dbReference>
<dbReference type="EMBL" id="JAESVA010000014">
    <property type="protein sequence ID" value="MCB8883592.1"/>
    <property type="molecule type" value="Genomic_DNA"/>
</dbReference>
<gene>
    <name evidence="3" type="ORF">ACELLULO517_25310</name>
</gene>
<dbReference type="Pfam" id="PF01408">
    <property type="entry name" value="GFO_IDH_MocA"/>
    <property type="match status" value="1"/>
</dbReference>
<protein>
    <submittedName>
        <fullName evidence="3">Gfo/Idh/MocA family oxidoreductase</fullName>
    </submittedName>
</protein>
<feature type="domain" description="Gfo/Idh/MocA-like oxidoreductase C-terminal" evidence="2">
    <location>
        <begin position="307"/>
        <end position="363"/>
    </location>
</feature>
<dbReference type="PANTHER" id="PTHR43708:SF4">
    <property type="entry name" value="OXIDOREDUCTASE YCEM-RELATED"/>
    <property type="match status" value="1"/>
</dbReference>
<dbReference type="AlphaFoldDB" id="A0A964E6L6"/>
<comment type="caution">
    <text evidence="3">The sequence shown here is derived from an EMBL/GenBank/DDBJ whole genome shotgun (WGS) entry which is preliminary data.</text>
</comment>
<accession>A0A964E6L6</accession>
<dbReference type="GO" id="GO:0000166">
    <property type="term" value="F:nucleotide binding"/>
    <property type="evidence" value="ECO:0007669"/>
    <property type="project" value="InterPro"/>
</dbReference>
<evidence type="ECO:0000259" key="1">
    <source>
        <dbReference type="Pfam" id="PF01408"/>
    </source>
</evidence>